<evidence type="ECO:0000313" key="3">
    <source>
        <dbReference type="EMBL" id="PRP66920.1"/>
    </source>
</evidence>
<gene>
    <name evidence="3" type="ORF">BST86_07320</name>
</gene>
<accession>A0A2S9WTW9</accession>
<organism evidence="3 4">
    <name type="scientific">Nonlabens agnitus</name>
    <dbReference type="NCBI Taxonomy" id="870484"/>
    <lineage>
        <taxon>Bacteria</taxon>
        <taxon>Pseudomonadati</taxon>
        <taxon>Bacteroidota</taxon>
        <taxon>Flavobacteriia</taxon>
        <taxon>Flavobacteriales</taxon>
        <taxon>Flavobacteriaceae</taxon>
        <taxon>Nonlabens</taxon>
    </lineage>
</organism>
<evidence type="ECO:0000259" key="2">
    <source>
        <dbReference type="Pfam" id="PF13579"/>
    </source>
</evidence>
<dbReference type="OrthoDB" id="9811902at2"/>
<dbReference type="Pfam" id="PF13579">
    <property type="entry name" value="Glyco_trans_4_4"/>
    <property type="match status" value="1"/>
</dbReference>
<dbReference type="Pfam" id="PF00534">
    <property type="entry name" value="Glycos_transf_1"/>
    <property type="match status" value="1"/>
</dbReference>
<comment type="caution">
    <text evidence="3">The sequence shown here is derived from an EMBL/GenBank/DDBJ whole genome shotgun (WGS) entry which is preliminary data.</text>
</comment>
<dbReference type="SUPFAM" id="SSF53756">
    <property type="entry name" value="UDP-Glycosyltransferase/glycogen phosphorylase"/>
    <property type="match status" value="1"/>
</dbReference>
<feature type="domain" description="Glycosyltransferase subfamily 4-like N-terminal" evidence="2">
    <location>
        <begin position="18"/>
        <end position="182"/>
    </location>
</feature>
<dbReference type="PANTHER" id="PTHR12526">
    <property type="entry name" value="GLYCOSYLTRANSFERASE"/>
    <property type="match status" value="1"/>
</dbReference>
<sequence length="407" mass="46452">MKLIYLHQYFLFPEDSGGTRSYDLAKSFVKQGFEVEVITSSGFIKSVEFYDQWTLIKREGIKIHVLKLDYSNSMSYVQRILVFIKFLWFSTIKALAIKADIVLATSTPLTIGIPALIKKWLHKTPFVFETRDVWPEVVVAIGAINNNVVQNLLYYLEKTIYKNSSAIVSLSSDMKQSIVSRYPNICKNKPVIVIENISEIERFSNVSDTVNLKEIIGFQPRFTVLYAGTFGRVNGIEYVIDLAKKTLELDASIVYILIGDGAMKESVTKKAKLLNVLNKNVFIFDAINKQDLPSWYHAVNMGSSFVISIKELWANSANKFFDTLAASRSILVNYPGWQSKIIKEFNLGYVMPTKVTQESAEKFVEYSRNEQLHRNQRINALNKAILSYSLEVATKKYINLFKTISEN</sequence>
<dbReference type="Proteomes" id="UP000239532">
    <property type="component" value="Unassembled WGS sequence"/>
</dbReference>
<dbReference type="InterPro" id="IPR028098">
    <property type="entry name" value="Glyco_trans_4-like_N"/>
</dbReference>
<feature type="domain" description="Glycosyl transferase family 1" evidence="1">
    <location>
        <begin position="220"/>
        <end position="380"/>
    </location>
</feature>
<keyword evidence="4" id="KW-1185">Reference proteome</keyword>
<evidence type="ECO:0000259" key="1">
    <source>
        <dbReference type="Pfam" id="PF00534"/>
    </source>
</evidence>
<dbReference type="RefSeq" id="WP_105982703.1">
    <property type="nucleotide sequence ID" value="NZ_MQUC01000003.1"/>
</dbReference>
<dbReference type="EMBL" id="MQUC01000003">
    <property type="protein sequence ID" value="PRP66920.1"/>
    <property type="molecule type" value="Genomic_DNA"/>
</dbReference>
<evidence type="ECO:0008006" key="5">
    <source>
        <dbReference type="Google" id="ProtNLM"/>
    </source>
</evidence>
<proteinExistence type="predicted"/>
<reference evidence="3 4" key="1">
    <citation type="submission" date="2016-11" db="EMBL/GenBank/DDBJ databases">
        <title>Trade-off between light-utilization and light-protection in marine flavobacteria.</title>
        <authorList>
            <person name="Kumagai Y."/>
        </authorList>
    </citation>
    <scope>NUCLEOTIDE SEQUENCE [LARGE SCALE GENOMIC DNA]</scope>
    <source>
        <strain evidence="3 4">JCM 17109</strain>
    </source>
</reference>
<dbReference type="InterPro" id="IPR001296">
    <property type="entry name" value="Glyco_trans_1"/>
</dbReference>
<name>A0A2S9WTW9_9FLAO</name>
<dbReference type="AlphaFoldDB" id="A0A2S9WTW9"/>
<evidence type="ECO:0000313" key="4">
    <source>
        <dbReference type="Proteomes" id="UP000239532"/>
    </source>
</evidence>
<dbReference type="CDD" id="cd03794">
    <property type="entry name" value="GT4_WbuB-like"/>
    <property type="match status" value="1"/>
</dbReference>
<dbReference type="Gene3D" id="3.40.50.2000">
    <property type="entry name" value="Glycogen Phosphorylase B"/>
    <property type="match status" value="2"/>
</dbReference>
<protein>
    <recommendedName>
        <fullName evidence="5">Glycosyltransferase WbuB</fullName>
    </recommendedName>
</protein>
<dbReference type="GO" id="GO:0016757">
    <property type="term" value="F:glycosyltransferase activity"/>
    <property type="evidence" value="ECO:0007669"/>
    <property type="project" value="InterPro"/>
</dbReference>